<feature type="compositionally biased region" description="Polar residues" evidence="1">
    <location>
        <begin position="290"/>
        <end position="309"/>
    </location>
</feature>
<reference evidence="2" key="1">
    <citation type="journal article" date="2012" name="Nature">
        <title>The oyster genome reveals stress adaptation and complexity of shell formation.</title>
        <authorList>
            <person name="Zhang G."/>
            <person name="Fang X."/>
            <person name="Guo X."/>
            <person name="Li L."/>
            <person name="Luo R."/>
            <person name="Xu F."/>
            <person name="Yang P."/>
            <person name="Zhang L."/>
            <person name="Wang X."/>
            <person name="Qi H."/>
            <person name="Xiong Z."/>
            <person name="Que H."/>
            <person name="Xie Y."/>
            <person name="Holland P.W."/>
            <person name="Paps J."/>
            <person name="Zhu Y."/>
            <person name="Wu F."/>
            <person name="Chen Y."/>
            <person name="Wang J."/>
            <person name="Peng C."/>
            <person name="Meng J."/>
            <person name="Yang L."/>
            <person name="Liu J."/>
            <person name="Wen B."/>
            <person name="Zhang N."/>
            <person name="Huang Z."/>
            <person name="Zhu Q."/>
            <person name="Feng Y."/>
            <person name="Mount A."/>
            <person name="Hedgecock D."/>
            <person name="Xu Z."/>
            <person name="Liu Y."/>
            <person name="Domazet-Loso T."/>
            <person name="Du Y."/>
            <person name="Sun X."/>
            <person name="Zhang S."/>
            <person name="Liu B."/>
            <person name="Cheng P."/>
            <person name="Jiang X."/>
            <person name="Li J."/>
            <person name="Fan D."/>
            <person name="Wang W."/>
            <person name="Fu W."/>
            <person name="Wang T."/>
            <person name="Wang B."/>
            <person name="Zhang J."/>
            <person name="Peng Z."/>
            <person name="Li Y."/>
            <person name="Li N."/>
            <person name="Wang J."/>
            <person name="Chen M."/>
            <person name="He Y."/>
            <person name="Tan F."/>
            <person name="Song X."/>
            <person name="Zheng Q."/>
            <person name="Huang R."/>
            <person name="Yang H."/>
            <person name="Du X."/>
            <person name="Chen L."/>
            <person name="Yang M."/>
            <person name="Gaffney P.M."/>
            <person name="Wang S."/>
            <person name="Luo L."/>
            <person name="She Z."/>
            <person name="Ming Y."/>
            <person name="Huang W."/>
            <person name="Zhang S."/>
            <person name="Huang B."/>
            <person name="Zhang Y."/>
            <person name="Qu T."/>
            <person name="Ni P."/>
            <person name="Miao G."/>
            <person name="Wang J."/>
            <person name="Wang Q."/>
            <person name="Steinberg C.E."/>
            <person name="Wang H."/>
            <person name="Li N."/>
            <person name="Qian L."/>
            <person name="Zhang G."/>
            <person name="Li Y."/>
            <person name="Yang H."/>
            <person name="Liu X."/>
            <person name="Wang J."/>
            <person name="Yin Y."/>
            <person name="Wang J."/>
        </authorList>
    </citation>
    <scope>NUCLEOTIDE SEQUENCE [LARGE SCALE GENOMIC DNA]</scope>
    <source>
        <strain evidence="2">05x7-T-G4-1.051#20</strain>
    </source>
</reference>
<organism evidence="2">
    <name type="scientific">Magallana gigas</name>
    <name type="common">Pacific oyster</name>
    <name type="synonym">Crassostrea gigas</name>
    <dbReference type="NCBI Taxonomy" id="29159"/>
    <lineage>
        <taxon>Eukaryota</taxon>
        <taxon>Metazoa</taxon>
        <taxon>Spiralia</taxon>
        <taxon>Lophotrochozoa</taxon>
        <taxon>Mollusca</taxon>
        <taxon>Bivalvia</taxon>
        <taxon>Autobranchia</taxon>
        <taxon>Pteriomorphia</taxon>
        <taxon>Ostreida</taxon>
        <taxon>Ostreoidea</taxon>
        <taxon>Ostreidae</taxon>
        <taxon>Magallana</taxon>
    </lineage>
</organism>
<gene>
    <name evidence="2" type="ORF">CGI_10004476</name>
</gene>
<evidence type="ECO:0000313" key="2">
    <source>
        <dbReference type="EMBL" id="EKC21171.1"/>
    </source>
</evidence>
<name>K1QHT3_MAGGI</name>
<dbReference type="AlphaFoldDB" id="K1QHT3"/>
<proteinExistence type="predicted"/>
<accession>K1QHT3</accession>
<sequence>MSSSLQILCPFCLKEKLFRRPKDLRDHALQEHKREIDRLGSLKHDLFTESNGFWFSLVPREYRQHVEPTDPKSACASAARDLIRNWLGRSRETSRSILDWERGWKLAEEMKTKAPGKRNLERSLLMETEDASGHIEDTEPCTKTNKSDTYSPRRPAITQEQFVIHSIQDTVEGIAVLLYTQSQCQIWYRCILAKEITSDPKAYVSIVQKKAALKPNYTDLPTSMKEVGAKHLRTRDTIANTLGIPARLVTKLTYGIKLYHQPTTKQNRTYPPTKPKPVHDPLEEDDPTVPDSQFQVHSPATMSSRSQTSLTEYPALGLLGGEEIVLSDLEEDHEGNNVDHQRDYKEGNDIKTELSPETTNPDFLSGLGASGISGCFHIGDEKTVSEVVVHSTNKHPHHSSAIFESSDCEVIVLDTSHPSTDSRKKAFRLLSTGVMPVIPPAKREWTNVRPLVLLSEPQPLYWPPKDWESLSPDARLFAWEMAAFRLHTSGRQPKSLDWDRVTVLTIFNMLALPGTAFLSVEELRRDELNMRQYNYSMMKKIVLNGTNSDTDRKFLRMMEHASVHRDKSTDWLTDLLDSHNVRLRLTK</sequence>
<evidence type="ECO:0000256" key="1">
    <source>
        <dbReference type="SAM" id="MobiDB-lite"/>
    </source>
</evidence>
<feature type="region of interest" description="Disordered" evidence="1">
    <location>
        <begin position="131"/>
        <end position="152"/>
    </location>
</feature>
<protein>
    <submittedName>
        <fullName evidence="2">Uncharacterized protein</fullName>
    </submittedName>
</protein>
<dbReference type="InParanoid" id="K1QHT3"/>
<feature type="region of interest" description="Disordered" evidence="1">
    <location>
        <begin position="263"/>
        <end position="309"/>
    </location>
</feature>
<dbReference type="EMBL" id="JH818005">
    <property type="protein sequence ID" value="EKC21171.1"/>
    <property type="molecule type" value="Genomic_DNA"/>
</dbReference>
<feature type="compositionally biased region" description="Polar residues" evidence="1">
    <location>
        <begin position="141"/>
        <end position="150"/>
    </location>
</feature>
<dbReference type="HOGENOM" id="CLU_464813_0_0_1"/>